<gene>
    <name evidence="2" type="ORF">EJB05_45813</name>
</gene>
<feature type="transmembrane region" description="Helical" evidence="1">
    <location>
        <begin position="46"/>
        <end position="67"/>
    </location>
</feature>
<name>A0A5J9TNG9_9POAL</name>
<keyword evidence="1" id="KW-0812">Transmembrane</keyword>
<keyword evidence="1" id="KW-0472">Membrane</keyword>
<evidence type="ECO:0000313" key="3">
    <source>
        <dbReference type="Proteomes" id="UP000324897"/>
    </source>
</evidence>
<evidence type="ECO:0000313" key="2">
    <source>
        <dbReference type="EMBL" id="TVU12181.1"/>
    </source>
</evidence>
<proteinExistence type="predicted"/>
<feature type="non-terminal residue" evidence="2">
    <location>
        <position position="1"/>
    </location>
</feature>
<dbReference type="AlphaFoldDB" id="A0A5J9TNG9"/>
<keyword evidence="3" id="KW-1185">Reference proteome</keyword>
<dbReference type="Gramene" id="TVU12181">
    <property type="protein sequence ID" value="TVU12181"/>
    <property type="gene ID" value="EJB05_45813"/>
</dbReference>
<accession>A0A5J9TNG9</accession>
<feature type="transmembrane region" description="Helical" evidence="1">
    <location>
        <begin position="128"/>
        <end position="149"/>
    </location>
</feature>
<feature type="transmembrane region" description="Helical" evidence="1">
    <location>
        <begin position="7"/>
        <end position="26"/>
    </location>
</feature>
<feature type="transmembrane region" description="Helical" evidence="1">
    <location>
        <begin position="170"/>
        <end position="190"/>
    </location>
</feature>
<evidence type="ECO:0000256" key="1">
    <source>
        <dbReference type="SAM" id="Phobius"/>
    </source>
</evidence>
<comment type="caution">
    <text evidence="2">The sequence shown here is derived from an EMBL/GenBank/DDBJ whole genome shotgun (WGS) entry which is preliminary data.</text>
</comment>
<organism evidence="2 3">
    <name type="scientific">Eragrostis curvula</name>
    <name type="common">weeping love grass</name>
    <dbReference type="NCBI Taxonomy" id="38414"/>
    <lineage>
        <taxon>Eukaryota</taxon>
        <taxon>Viridiplantae</taxon>
        <taxon>Streptophyta</taxon>
        <taxon>Embryophyta</taxon>
        <taxon>Tracheophyta</taxon>
        <taxon>Spermatophyta</taxon>
        <taxon>Magnoliopsida</taxon>
        <taxon>Liliopsida</taxon>
        <taxon>Poales</taxon>
        <taxon>Poaceae</taxon>
        <taxon>PACMAD clade</taxon>
        <taxon>Chloridoideae</taxon>
        <taxon>Eragrostideae</taxon>
        <taxon>Eragrostidinae</taxon>
        <taxon>Eragrostis</taxon>
    </lineage>
</organism>
<dbReference type="Proteomes" id="UP000324897">
    <property type="component" value="Chromosome 3"/>
</dbReference>
<feature type="transmembrane region" description="Helical" evidence="1">
    <location>
        <begin position="88"/>
        <end position="108"/>
    </location>
</feature>
<dbReference type="EMBL" id="RWGY01000039">
    <property type="protein sequence ID" value="TVU12181.1"/>
    <property type="molecule type" value="Genomic_DNA"/>
</dbReference>
<keyword evidence="1" id="KW-1133">Transmembrane helix</keyword>
<sequence>MAIDVGATAGIALAVSIIALHLLSFLDHSGTATTPQALPAAHNSALQVFLSLAGMEGLVAAVAFIYGEMHRARAAGAGAVNRRISERVTTILCASVSLLFSVLFVQPAGGADDDGAAARALGAVALRALPAAATATFFLGVMMIYAHVANRVGAGAGAGAGPVPEPAVNLLAKITLGAAVAVVTLMAMALNTN</sequence>
<reference evidence="2 3" key="1">
    <citation type="journal article" date="2019" name="Sci. Rep.">
        <title>A high-quality genome of Eragrostis curvula grass provides insights into Poaceae evolution and supports new strategies to enhance forage quality.</title>
        <authorList>
            <person name="Carballo J."/>
            <person name="Santos B.A.C.M."/>
            <person name="Zappacosta D."/>
            <person name="Garbus I."/>
            <person name="Selva J.P."/>
            <person name="Gallo C.A."/>
            <person name="Diaz A."/>
            <person name="Albertini E."/>
            <person name="Caccamo M."/>
            <person name="Echenique V."/>
        </authorList>
    </citation>
    <scope>NUCLEOTIDE SEQUENCE [LARGE SCALE GENOMIC DNA]</scope>
    <source>
        <strain evidence="3">cv. Victoria</strain>
        <tissue evidence="2">Leaf</tissue>
    </source>
</reference>
<protein>
    <submittedName>
        <fullName evidence="2">Uncharacterized protein</fullName>
    </submittedName>
</protein>